<sequence length="79" mass="8867">MVEVQTREALEVSREMDPSITRNAQQIDRVRAILLHVMDNSHSRGPGSGSVLGAINVMEWLQGNDDALEEYGINSDQWE</sequence>
<gene>
    <name evidence="1" type="ORF">A3F00_04605</name>
</gene>
<protein>
    <submittedName>
        <fullName evidence="1">Uncharacterized protein</fullName>
    </submittedName>
</protein>
<dbReference type="Proteomes" id="UP000176527">
    <property type="component" value="Unassembled WGS sequence"/>
</dbReference>
<dbReference type="EMBL" id="MFDE01000038">
    <property type="protein sequence ID" value="OGE37702.1"/>
    <property type="molecule type" value="Genomic_DNA"/>
</dbReference>
<proteinExistence type="predicted"/>
<evidence type="ECO:0000313" key="2">
    <source>
        <dbReference type="Proteomes" id="UP000176527"/>
    </source>
</evidence>
<evidence type="ECO:0000313" key="1">
    <source>
        <dbReference type="EMBL" id="OGE37702.1"/>
    </source>
</evidence>
<accession>A0A1F5K9S1</accession>
<reference evidence="1 2" key="1">
    <citation type="journal article" date="2016" name="Nat. Commun.">
        <title>Thousands of microbial genomes shed light on interconnected biogeochemical processes in an aquifer system.</title>
        <authorList>
            <person name="Anantharaman K."/>
            <person name="Brown C.T."/>
            <person name="Hug L.A."/>
            <person name="Sharon I."/>
            <person name="Castelle C.J."/>
            <person name="Probst A.J."/>
            <person name="Thomas B.C."/>
            <person name="Singh A."/>
            <person name="Wilkins M.J."/>
            <person name="Karaoz U."/>
            <person name="Brodie E.L."/>
            <person name="Williams K.H."/>
            <person name="Hubbard S.S."/>
            <person name="Banfield J.F."/>
        </authorList>
    </citation>
    <scope>NUCLEOTIDE SEQUENCE [LARGE SCALE GENOMIC DNA]</scope>
</reference>
<name>A0A1F5K9S1_9BACT</name>
<organism evidence="1 2">
    <name type="scientific">Candidatus Daviesbacteria bacterium RIFCSPHIGHO2_12_FULL_37_11</name>
    <dbReference type="NCBI Taxonomy" id="1797777"/>
    <lineage>
        <taxon>Bacteria</taxon>
        <taxon>Candidatus Daviesiibacteriota</taxon>
    </lineage>
</organism>
<dbReference type="AlphaFoldDB" id="A0A1F5K9S1"/>
<comment type="caution">
    <text evidence="1">The sequence shown here is derived from an EMBL/GenBank/DDBJ whole genome shotgun (WGS) entry which is preliminary data.</text>
</comment>